<dbReference type="EMBL" id="BMGZ01000002">
    <property type="protein sequence ID" value="GGH99365.1"/>
    <property type="molecule type" value="Genomic_DNA"/>
</dbReference>
<keyword evidence="6" id="KW-1185">Reference proteome</keyword>
<feature type="signal peptide" evidence="1">
    <location>
        <begin position="1"/>
        <end position="20"/>
    </location>
</feature>
<dbReference type="PROSITE" id="PS51060">
    <property type="entry name" value="PARP_ALPHA_HD"/>
    <property type="match status" value="1"/>
</dbReference>
<evidence type="ECO:0000256" key="1">
    <source>
        <dbReference type="SAM" id="SignalP"/>
    </source>
</evidence>
<keyword evidence="1" id="KW-0732">Signal</keyword>
<proteinExistence type="predicted"/>
<feature type="chain" id="PRO_5035208701" description="PARP alpha-helical domain-containing protein" evidence="1">
    <location>
        <begin position="21"/>
        <end position="222"/>
    </location>
</feature>
<protein>
    <recommendedName>
        <fullName evidence="2">PARP alpha-helical domain-containing protein</fullName>
    </recommendedName>
</protein>
<reference evidence="3" key="1">
    <citation type="journal article" date="2014" name="Int. J. Syst. Evol. Microbiol.">
        <title>Complete genome sequence of Corynebacterium casei LMG S-19264T (=DSM 44701T), isolated from a smear-ripened cheese.</title>
        <authorList>
            <consortium name="US DOE Joint Genome Institute (JGI-PGF)"/>
            <person name="Walter F."/>
            <person name="Albersmeier A."/>
            <person name="Kalinowski J."/>
            <person name="Ruckert C."/>
        </authorList>
    </citation>
    <scope>NUCLEOTIDE SEQUENCE</scope>
    <source>
        <strain evidence="3">CGMCC 1.14984</strain>
    </source>
</reference>
<feature type="domain" description="PARP alpha-helical" evidence="2">
    <location>
        <begin position="129"/>
        <end position="222"/>
    </location>
</feature>
<dbReference type="AlphaFoldDB" id="A0A8J3ERH3"/>
<evidence type="ECO:0000313" key="4">
    <source>
        <dbReference type="EMBL" id="NHK28736.1"/>
    </source>
</evidence>
<comment type="caution">
    <text evidence="3">The sequence shown here is derived from an EMBL/GenBank/DDBJ whole genome shotgun (WGS) entry which is preliminary data.</text>
</comment>
<dbReference type="Proteomes" id="UP000818603">
    <property type="component" value="Unassembled WGS sequence"/>
</dbReference>
<reference evidence="3" key="3">
    <citation type="submission" date="2020-09" db="EMBL/GenBank/DDBJ databases">
        <authorList>
            <person name="Sun Q."/>
            <person name="Zhou Y."/>
        </authorList>
    </citation>
    <scope>NUCLEOTIDE SEQUENCE</scope>
    <source>
        <strain evidence="3">CGMCC 1.14984</strain>
    </source>
</reference>
<evidence type="ECO:0000259" key="2">
    <source>
        <dbReference type="PROSITE" id="PS51060"/>
    </source>
</evidence>
<dbReference type="Proteomes" id="UP000621856">
    <property type="component" value="Unassembled WGS sequence"/>
</dbReference>
<evidence type="ECO:0000313" key="3">
    <source>
        <dbReference type="EMBL" id="GGH99365.1"/>
    </source>
</evidence>
<dbReference type="InterPro" id="IPR004102">
    <property type="entry name" value="Poly(ADP-ribose)pol_reg_dom"/>
</dbReference>
<evidence type="ECO:0000313" key="6">
    <source>
        <dbReference type="Proteomes" id="UP000818603"/>
    </source>
</evidence>
<dbReference type="GO" id="GO:0003950">
    <property type="term" value="F:NAD+ poly-ADP-ribosyltransferase activity"/>
    <property type="evidence" value="ECO:0007669"/>
    <property type="project" value="InterPro"/>
</dbReference>
<evidence type="ECO:0000313" key="5">
    <source>
        <dbReference type="Proteomes" id="UP000621856"/>
    </source>
</evidence>
<organism evidence="3 5">
    <name type="scientific">Aquisalinus luteolus</name>
    <dbReference type="NCBI Taxonomy" id="1566827"/>
    <lineage>
        <taxon>Bacteria</taxon>
        <taxon>Pseudomonadati</taxon>
        <taxon>Pseudomonadota</taxon>
        <taxon>Alphaproteobacteria</taxon>
        <taxon>Parvularculales</taxon>
        <taxon>Parvularculaceae</taxon>
        <taxon>Aquisalinus</taxon>
    </lineage>
</organism>
<reference evidence="4 6" key="2">
    <citation type="submission" date="2020-02" db="EMBL/GenBank/DDBJ databases">
        <title>Genome sequence of Parvularcula flava strain NH6-79.</title>
        <authorList>
            <person name="Abdul Karim M.H."/>
            <person name="Lam M.Q."/>
            <person name="Chen S.J."/>
            <person name="Yahya A."/>
            <person name="Shahir S."/>
            <person name="Shamsir M.S."/>
            <person name="Chong C.S."/>
        </authorList>
    </citation>
    <scope>NUCLEOTIDE SEQUENCE [LARGE SCALE GENOMIC DNA]</scope>
    <source>
        <strain evidence="4 6">NH6-79</strain>
    </source>
</reference>
<dbReference type="EMBL" id="VCJR02000002">
    <property type="protein sequence ID" value="NHK28736.1"/>
    <property type="molecule type" value="Genomic_DNA"/>
</dbReference>
<accession>A0A8J3ERH3</accession>
<name>A0A8J3ERH3_9PROT</name>
<sequence>MSRILTALITLTVLLSSARAADLPAPLTAAFDEAAQYADFRASFSMRATSDEGVLVMRYDAQNEDWIIMEGDLADLDKSGRTVIEDMQARLSAPGKITYHEMAGKISSAVLTEDTGSELVYAVTLVNEDGEMGEKMQDAVNPTLVLDSETGKISRFSMKADKPFKPVPVARIDTMVLEQAYTVLDDGPAVINRFHNDTTGSMMFKNFSQRYTIELYDFVPVK</sequence>
<dbReference type="RefSeq" id="WP_155140987.1">
    <property type="nucleotide sequence ID" value="NZ_BMGZ01000002.1"/>
</dbReference>
<gene>
    <name evidence="4" type="ORF">FF098_012520</name>
    <name evidence="3" type="ORF">GCM10011355_25150</name>
</gene>